<evidence type="ECO:0000313" key="18">
    <source>
        <dbReference type="Proteomes" id="UP001162131"/>
    </source>
</evidence>
<evidence type="ECO:0000256" key="9">
    <source>
        <dbReference type="PIRSR" id="PIRSR630616-1"/>
    </source>
</evidence>
<dbReference type="InterPro" id="IPR000719">
    <property type="entry name" value="Prot_kinase_dom"/>
</dbReference>
<dbReference type="FunFam" id="3.30.200.20:FF:000042">
    <property type="entry name" value="Aurora kinase A"/>
    <property type="match status" value="1"/>
</dbReference>
<comment type="catalytic activity">
    <reaction evidence="8">
        <text>L-seryl-[protein] + ATP = O-phospho-L-seryl-[protein] + ADP + H(+)</text>
        <dbReference type="Rhea" id="RHEA:17989"/>
        <dbReference type="Rhea" id="RHEA-COMP:9863"/>
        <dbReference type="Rhea" id="RHEA-COMP:11604"/>
        <dbReference type="ChEBI" id="CHEBI:15378"/>
        <dbReference type="ChEBI" id="CHEBI:29999"/>
        <dbReference type="ChEBI" id="CHEBI:30616"/>
        <dbReference type="ChEBI" id="CHEBI:83421"/>
        <dbReference type="ChEBI" id="CHEBI:456216"/>
        <dbReference type="EC" id="2.7.11.1"/>
    </reaction>
</comment>
<evidence type="ECO:0000259" key="14">
    <source>
        <dbReference type="PROSITE" id="PS50011"/>
    </source>
</evidence>
<evidence type="ECO:0000256" key="3">
    <source>
        <dbReference type="ARBA" id="ARBA00022679"/>
    </source>
</evidence>
<evidence type="ECO:0000256" key="1">
    <source>
        <dbReference type="ARBA" id="ARBA00012513"/>
    </source>
</evidence>
<dbReference type="SUPFAM" id="SSF56112">
    <property type="entry name" value="Protein kinase-like (PK-like)"/>
    <property type="match status" value="1"/>
</dbReference>
<dbReference type="Gene3D" id="1.10.510.10">
    <property type="entry name" value="Transferase(Phosphotransferase) domain 1"/>
    <property type="match status" value="1"/>
</dbReference>
<dbReference type="AlphaFoldDB" id="A0AAU9IGY1"/>
<dbReference type="PROSITE" id="PS51985">
    <property type="entry name" value="CPB2"/>
    <property type="match status" value="1"/>
</dbReference>
<feature type="region of interest" description="Disordered" evidence="13">
    <location>
        <begin position="301"/>
        <end position="347"/>
    </location>
</feature>
<evidence type="ECO:0000256" key="4">
    <source>
        <dbReference type="ARBA" id="ARBA00022741"/>
    </source>
</evidence>
<dbReference type="InterPro" id="IPR017441">
    <property type="entry name" value="Protein_kinase_ATP_BS"/>
</dbReference>
<dbReference type="GO" id="GO:0005524">
    <property type="term" value="F:ATP binding"/>
    <property type="evidence" value="ECO:0007669"/>
    <property type="project" value="UniProtKB-UniRule"/>
</dbReference>
<evidence type="ECO:0000256" key="10">
    <source>
        <dbReference type="PIRSR" id="PIRSR630616-2"/>
    </source>
</evidence>
<evidence type="ECO:0000256" key="12">
    <source>
        <dbReference type="PROSITE-ProRule" id="PRU10141"/>
    </source>
</evidence>
<dbReference type="InterPro" id="IPR033699">
    <property type="entry name" value="POLO_box_Plk4_1"/>
</dbReference>
<keyword evidence="4 10" id="KW-0547">Nucleotide-binding</keyword>
<dbReference type="InterPro" id="IPR008271">
    <property type="entry name" value="Ser/Thr_kinase_AS"/>
</dbReference>
<dbReference type="InterPro" id="IPR047108">
    <property type="entry name" value="Plk4-like_POLO_box_2_sf"/>
</dbReference>
<dbReference type="Pfam" id="PF00069">
    <property type="entry name" value="Pkinase"/>
    <property type="match status" value="1"/>
</dbReference>
<evidence type="ECO:0000256" key="2">
    <source>
        <dbReference type="ARBA" id="ARBA00022527"/>
    </source>
</evidence>
<dbReference type="PROSITE" id="PS51984">
    <property type="entry name" value="CPB1"/>
    <property type="match status" value="1"/>
</dbReference>
<dbReference type="EC" id="2.7.11.1" evidence="1"/>
<dbReference type="EMBL" id="CAJZBQ010000002">
    <property type="protein sequence ID" value="CAG9310379.1"/>
    <property type="molecule type" value="Genomic_DNA"/>
</dbReference>
<feature type="compositionally biased region" description="Polar residues" evidence="13">
    <location>
        <begin position="319"/>
        <end position="341"/>
    </location>
</feature>
<dbReference type="InterPro" id="IPR033698">
    <property type="entry name" value="POLO_box_Plk4_2"/>
</dbReference>
<proteinExistence type="predicted"/>
<evidence type="ECO:0000256" key="11">
    <source>
        <dbReference type="PIRSR" id="PIRSR630616-3"/>
    </source>
</evidence>
<dbReference type="FunFam" id="1.10.510.10:FF:000235">
    <property type="entry name" value="Serine/threonine-protein kinase ark1"/>
    <property type="match status" value="1"/>
</dbReference>
<dbReference type="PANTHER" id="PTHR24350">
    <property type="entry name" value="SERINE/THREONINE-PROTEIN KINASE IAL-RELATED"/>
    <property type="match status" value="1"/>
</dbReference>
<feature type="binding site" evidence="10">
    <location>
        <position position="153"/>
    </location>
    <ligand>
        <name>ATP</name>
        <dbReference type="ChEBI" id="CHEBI:30616"/>
    </ligand>
</feature>
<reference evidence="17" key="1">
    <citation type="submission" date="2021-09" db="EMBL/GenBank/DDBJ databases">
        <authorList>
            <consortium name="AG Swart"/>
            <person name="Singh M."/>
            <person name="Singh A."/>
            <person name="Seah K."/>
            <person name="Emmerich C."/>
        </authorList>
    </citation>
    <scope>NUCLEOTIDE SEQUENCE</scope>
    <source>
        <strain evidence="17">ATCC30299</strain>
    </source>
</reference>
<comment type="caution">
    <text evidence="17">The sequence shown here is derived from an EMBL/GenBank/DDBJ whole genome shotgun (WGS) entry which is preliminary data.</text>
</comment>
<evidence type="ECO:0000256" key="8">
    <source>
        <dbReference type="ARBA" id="ARBA00048679"/>
    </source>
</evidence>
<feature type="domain" description="Cryptic POLO box 1 (CPB1)" evidence="15">
    <location>
        <begin position="354"/>
        <end position="438"/>
    </location>
</feature>
<evidence type="ECO:0000313" key="17">
    <source>
        <dbReference type="EMBL" id="CAG9310379.1"/>
    </source>
</evidence>
<dbReference type="PROSITE" id="PS00107">
    <property type="entry name" value="PROTEIN_KINASE_ATP"/>
    <property type="match status" value="1"/>
</dbReference>
<feature type="domain" description="Protein kinase" evidence="14">
    <location>
        <begin position="11"/>
        <end position="264"/>
    </location>
</feature>
<dbReference type="Pfam" id="PF18409">
    <property type="entry name" value="Plk4_PB2"/>
    <property type="match status" value="1"/>
</dbReference>
<keyword evidence="6 10" id="KW-0067">ATP-binding</keyword>
<evidence type="ECO:0000259" key="15">
    <source>
        <dbReference type="PROSITE" id="PS51984"/>
    </source>
</evidence>
<feature type="domain" description="Cryptic POLO box 2 (CPB2)" evidence="16">
    <location>
        <begin position="439"/>
        <end position="531"/>
    </location>
</feature>
<organism evidence="17 18">
    <name type="scientific">Blepharisma stoltei</name>
    <dbReference type="NCBI Taxonomy" id="1481888"/>
    <lineage>
        <taxon>Eukaryota</taxon>
        <taxon>Sar</taxon>
        <taxon>Alveolata</taxon>
        <taxon>Ciliophora</taxon>
        <taxon>Postciliodesmatophora</taxon>
        <taxon>Heterotrichea</taxon>
        <taxon>Heterotrichida</taxon>
        <taxon>Blepharismidae</taxon>
        <taxon>Blepharisma</taxon>
    </lineage>
</organism>
<feature type="binding site" evidence="10 12">
    <location>
        <position position="40"/>
    </location>
    <ligand>
        <name>ATP</name>
        <dbReference type="ChEBI" id="CHEBI:30616"/>
    </ligand>
</feature>
<dbReference type="PROSITE" id="PS00108">
    <property type="entry name" value="PROTEIN_KINASE_ST"/>
    <property type="match status" value="1"/>
</dbReference>
<evidence type="ECO:0000256" key="5">
    <source>
        <dbReference type="ARBA" id="ARBA00022777"/>
    </source>
</evidence>
<feature type="active site" description="Proton acceptor" evidence="9">
    <location>
        <position position="134"/>
    </location>
</feature>
<keyword evidence="3" id="KW-0808">Transferase</keyword>
<sequence>MERRESSLSNYEMISPLGRGAYSLVYKVKDRRTNEHFALKIIDKMKLNQQRLYKRLRNEVSLQSQLNHPCIVRLYDYFEDQENVYLLLELCSGGELFTYLKTEGKLSELETRTLISQLVDGISFMHSQNILHRDLKLGNLLLSENKTQLKIGDFGLAVKLTDFEEERSTLCGTPNYISPEVVSRKPYGLSSDLWSLGCIVYACLVGYPPFESPSVQETMVKLKDMQYALPEFLSTEAKELINSLLAWDPKDRINIQQVKNHPFIKGNIKKSISDYVGRGISPIPYIESDCSYYDYIENLKSPQPPRSQSRLEISRRTTRVSQGNCCTPTLSNSRRTHSIGNKENLPPSQEIKENAEAKITPLSTKNLPPIKHKLKNGELEIGEDGWVRVFIGKRKLEISGDGLTILYNGHMLRLKNMRRTPAKLYQLAVNFIEIVKTKTPKIKIQEKNAVCMLMRNTPFPNYEVDFDNGVRVTFQVGSENFTVYQLDGKEILVNPYEDLNHLNKDLSSIIEISMEGLKNCLAKERELSSSF</sequence>
<comment type="catalytic activity">
    <reaction evidence="7">
        <text>L-threonyl-[protein] + ATP = O-phospho-L-threonyl-[protein] + ADP + H(+)</text>
        <dbReference type="Rhea" id="RHEA:46608"/>
        <dbReference type="Rhea" id="RHEA-COMP:11060"/>
        <dbReference type="Rhea" id="RHEA-COMP:11605"/>
        <dbReference type="ChEBI" id="CHEBI:15378"/>
        <dbReference type="ChEBI" id="CHEBI:30013"/>
        <dbReference type="ChEBI" id="CHEBI:30616"/>
        <dbReference type="ChEBI" id="CHEBI:61977"/>
        <dbReference type="ChEBI" id="CHEBI:456216"/>
        <dbReference type="EC" id="2.7.11.1"/>
    </reaction>
</comment>
<keyword evidence="5" id="KW-0418">Kinase</keyword>
<keyword evidence="2" id="KW-0723">Serine/threonine-protein kinase</keyword>
<evidence type="ECO:0000259" key="16">
    <source>
        <dbReference type="PROSITE" id="PS51985"/>
    </source>
</evidence>
<dbReference type="InterPro" id="IPR011009">
    <property type="entry name" value="Kinase-like_dom_sf"/>
</dbReference>
<evidence type="ECO:0000256" key="7">
    <source>
        <dbReference type="ARBA" id="ARBA00047899"/>
    </source>
</evidence>
<evidence type="ECO:0000256" key="13">
    <source>
        <dbReference type="SAM" id="MobiDB-lite"/>
    </source>
</evidence>
<name>A0AAU9IGY1_9CILI</name>
<dbReference type="PROSITE" id="PS50011">
    <property type="entry name" value="PROTEIN_KINASE_DOM"/>
    <property type="match status" value="1"/>
</dbReference>
<feature type="cross-link" description="Glycyl lysine isopeptide (Lys-Gly) (interchain with G-Cter in SUMO2)" evidence="11">
    <location>
        <position position="136"/>
    </location>
</feature>
<protein>
    <recommendedName>
        <fullName evidence="1">non-specific serine/threonine protein kinase</fullName>
        <ecNumber evidence="1">2.7.11.1</ecNumber>
    </recommendedName>
</protein>
<keyword evidence="18" id="KW-1185">Reference proteome</keyword>
<dbReference type="Gene3D" id="3.30.1120.130">
    <property type="match status" value="1"/>
</dbReference>
<dbReference type="GO" id="GO:0004674">
    <property type="term" value="F:protein serine/threonine kinase activity"/>
    <property type="evidence" value="ECO:0007669"/>
    <property type="project" value="UniProtKB-KW"/>
</dbReference>
<dbReference type="InterPro" id="IPR030616">
    <property type="entry name" value="Aur-like"/>
</dbReference>
<dbReference type="SMART" id="SM00220">
    <property type="entry name" value="S_TKc"/>
    <property type="match status" value="1"/>
</dbReference>
<evidence type="ECO:0000256" key="6">
    <source>
        <dbReference type="ARBA" id="ARBA00022840"/>
    </source>
</evidence>
<dbReference type="Proteomes" id="UP001162131">
    <property type="component" value="Unassembled WGS sequence"/>
</dbReference>
<accession>A0AAU9IGY1</accession>
<gene>
    <name evidence="17" type="ORF">BSTOLATCC_MIC1230</name>
</gene>